<protein>
    <submittedName>
        <fullName evidence="2">Uncharacterized protein</fullName>
    </submittedName>
</protein>
<sequence>LHYFVKVFIIMFEFIIEIMTFFISRLK</sequence>
<proteinExistence type="predicted"/>
<keyword evidence="1" id="KW-0812">Transmembrane</keyword>
<keyword evidence="1" id="KW-0472">Membrane</keyword>
<evidence type="ECO:0000313" key="2">
    <source>
        <dbReference type="EnsemblMetazoa" id="Aqu2.1.23584_001"/>
    </source>
</evidence>
<dbReference type="EnsemblMetazoa" id="Aqu2.1.23584_001">
    <property type="protein sequence ID" value="Aqu2.1.23584_001"/>
    <property type="gene ID" value="Aqu2.1.23584"/>
</dbReference>
<accession>A0A1X7U7W4</accession>
<organism evidence="2">
    <name type="scientific">Amphimedon queenslandica</name>
    <name type="common">Sponge</name>
    <dbReference type="NCBI Taxonomy" id="400682"/>
    <lineage>
        <taxon>Eukaryota</taxon>
        <taxon>Metazoa</taxon>
        <taxon>Porifera</taxon>
        <taxon>Demospongiae</taxon>
        <taxon>Heteroscleromorpha</taxon>
        <taxon>Haplosclerida</taxon>
        <taxon>Niphatidae</taxon>
        <taxon>Amphimedon</taxon>
    </lineage>
</organism>
<name>A0A1X7U7W4_AMPQE</name>
<feature type="transmembrane region" description="Helical" evidence="1">
    <location>
        <begin position="6"/>
        <end position="24"/>
    </location>
</feature>
<keyword evidence="1" id="KW-1133">Transmembrane helix</keyword>
<dbReference type="AlphaFoldDB" id="A0A1X7U7W4"/>
<evidence type="ECO:0000256" key="1">
    <source>
        <dbReference type="SAM" id="Phobius"/>
    </source>
</evidence>
<dbReference type="InParanoid" id="A0A1X7U7W4"/>
<reference evidence="2" key="1">
    <citation type="submission" date="2017-05" db="UniProtKB">
        <authorList>
            <consortium name="EnsemblMetazoa"/>
        </authorList>
    </citation>
    <scope>IDENTIFICATION</scope>
</reference>